<keyword evidence="4" id="KW-0067">ATP-binding</keyword>
<dbReference type="Pfam" id="PF00005">
    <property type="entry name" value="ABC_tran"/>
    <property type="match status" value="1"/>
</dbReference>
<comment type="subcellular location">
    <subcellularLocation>
        <location evidence="1">Cell membrane</location>
        <topology evidence="1">Multi-pass membrane protein</topology>
    </subcellularLocation>
</comment>
<evidence type="ECO:0000256" key="5">
    <source>
        <dbReference type="ARBA" id="ARBA00022989"/>
    </source>
</evidence>
<dbReference type="AlphaFoldDB" id="A0A1Y3PNY6"/>
<dbReference type="EMBL" id="LZRT01000053">
    <property type="protein sequence ID" value="OUM89063.1"/>
    <property type="molecule type" value="Genomic_DNA"/>
</dbReference>
<name>A0A1Y3PNY6_9BACI</name>
<dbReference type="Proteomes" id="UP000196475">
    <property type="component" value="Unassembled WGS sequence"/>
</dbReference>
<comment type="caution">
    <text evidence="10">The sequence shown here is derived from an EMBL/GenBank/DDBJ whole genome shotgun (WGS) entry which is preliminary data.</text>
</comment>
<keyword evidence="5 7" id="KW-1133">Transmembrane helix</keyword>
<evidence type="ECO:0000256" key="2">
    <source>
        <dbReference type="ARBA" id="ARBA00022692"/>
    </source>
</evidence>
<evidence type="ECO:0000313" key="11">
    <source>
        <dbReference type="Proteomes" id="UP000196475"/>
    </source>
</evidence>
<keyword evidence="6 7" id="KW-0472">Membrane</keyword>
<evidence type="ECO:0000259" key="9">
    <source>
        <dbReference type="PROSITE" id="PS50929"/>
    </source>
</evidence>
<dbReference type="GO" id="GO:0016887">
    <property type="term" value="F:ATP hydrolysis activity"/>
    <property type="evidence" value="ECO:0007669"/>
    <property type="project" value="InterPro"/>
</dbReference>
<evidence type="ECO:0000256" key="7">
    <source>
        <dbReference type="SAM" id="Phobius"/>
    </source>
</evidence>
<evidence type="ECO:0000256" key="4">
    <source>
        <dbReference type="ARBA" id="ARBA00022840"/>
    </source>
</evidence>
<proteinExistence type="predicted"/>
<evidence type="ECO:0000313" key="10">
    <source>
        <dbReference type="EMBL" id="OUM89063.1"/>
    </source>
</evidence>
<dbReference type="PANTHER" id="PTHR24221:SF654">
    <property type="entry name" value="ATP-BINDING CASSETTE SUB-FAMILY B MEMBER 6"/>
    <property type="match status" value="1"/>
</dbReference>
<dbReference type="InterPro" id="IPR011527">
    <property type="entry name" value="ABC1_TM_dom"/>
</dbReference>
<dbReference type="InterPro" id="IPR003593">
    <property type="entry name" value="AAA+_ATPase"/>
</dbReference>
<accession>A0A1Y3PNY6</accession>
<evidence type="ECO:0000256" key="3">
    <source>
        <dbReference type="ARBA" id="ARBA00022741"/>
    </source>
</evidence>
<keyword evidence="3" id="KW-0547">Nucleotide-binding</keyword>
<feature type="transmembrane region" description="Helical" evidence="7">
    <location>
        <begin position="37"/>
        <end position="59"/>
    </location>
</feature>
<dbReference type="Gene3D" id="1.20.1560.10">
    <property type="entry name" value="ABC transporter type 1, transmembrane domain"/>
    <property type="match status" value="1"/>
</dbReference>
<gene>
    <name evidence="10" type="ORF">BAA01_13470</name>
</gene>
<keyword evidence="2 7" id="KW-0812">Transmembrane</keyword>
<sequence>MVDDIIRTDSMKVDRPTRTFIQSQIYYIKLIYKKHPILFLFFIFFTALSSLISPMTLYLNKETVDILTSFATTNESSQMTWLMILLCCTYILGFLSSYFKEFNEYTFQKIMYSVSYVMKLLLFSKLLQLSIERFEDSSFHDKLKLAQLSLNSGVRVVQTLINLIGVVFSIFGIIGVLLTFHWSLPMTLLLSTLPGITIMFIVKLKGYKAENKASQFEREMYFTEGLFSQKSALKEIKIYNTQQYLMGKWKKLFNTVTELRLKVARWDLRYKSLSLIVLQGAQFGVSLYLVSLVVGAQLSIGSYVALLSSSVMIQGLFGQIGMHMSSLFETAVYNNALLSLIQDAHDDRNDGTYQIRRIESIEMKNVYFSYPNSDVSVLKDISLKIKRGDKISIVGRNGSGKTTLAYCLLGLYRLNAGKLTVNGLDISLLNMESYYNRIAVVFQDFIRYKYSIRENIAFGNLEYLENDKEIYKILDRIELKNKVMDYPGKLETILSKEFMNGTELSGGEWQRIALGRALIKNADVVILDEPTAALDPISELKIFELFHKLYSDKTTISISHRIGPTRLSDLIIVMDDGRIVEQGTFDELMNMRGYYYNMYEAQGKWYKANAVDYPVII</sequence>
<evidence type="ECO:0000259" key="8">
    <source>
        <dbReference type="PROSITE" id="PS50893"/>
    </source>
</evidence>
<evidence type="ECO:0000256" key="6">
    <source>
        <dbReference type="ARBA" id="ARBA00023136"/>
    </source>
</evidence>
<reference evidence="11" key="1">
    <citation type="submission" date="2016-06" db="EMBL/GenBank/DDBJ databases">
        <authorList>
            <person name="Nascimento L."/>
            <person name="Pereira R.V."/>
            <person name="Martins L.F."/>
            <person name="Quaggio R.B."/>
            <person name="Silva A.M."/>
            <person name="Setubal J.C."/>
        </authorList>
    </citation>
    <scope>NUCLEOTIDE SEQUENCE [LARGE SCALE GENOMIC DNA]</scope>
</reference>
<feature type="domain" description="ABC transporter" evidence="8">
    <location>
        <begin position="361"/>
        <end position="601"/>
    </location>
</feature>
<dbReference type="GO" id="GO:0005886">
    <property type="term" value="C:plasma membrane"/>
    <property type="evidence" value="ECO:0007669"/>
    <property type="project" value="UniProtKB-SubCell"/>
</dbReference>
<dbReference type="GO" id="GO:0140359">
    <property type="term" value="F:ABC-type transporter activity"/>
    <property type="evidence" value="ECO:0007669"/>
    <property type="project" value="InterPro"/>
</dbReference>
<organism evidence="10 11">
    <name type="scientific">Bacillus thermozeamaize</name>
    <dbReference type="NCBI Taxonomy" id="230954"/>
    <lineage>
        <taxon>Bacteria</taxon>
        <taxon>Bacillati</taxon>
        <taxon>Bacillota</taxon>
        <taxon>Bacilli</taxon>
        <taxon>Bacillales</taxon>
        <taxon>Bacillaceae</taxon>
        <taxon>Bacillus</taxon>
    </lineage>
</organism>
<dbReference type="InterPro" id="IPR039421">
    <property type="entry name" value="Type_1_exporter"/>
</dbReference>
<dbReference type="PROSITE" id="PS50893">
    <property type="entry name" value="ABC_TRANSPORTER_2"/>
    <property type="match status" value="1"/>
</dbReference>
<feature type="transmembrane region" description="Helical" evidence="7">
    <location>
        <begin position="160"/>
        <end position="178"/>
    </location>
</feature>
<dbReference type="InterPro" id="IPR036640">
    <property type="entry name" value="ABC1_TM_sf"/>
</dbReference>
<feature type="domain" description="ABC transmembrane type-1" evidence="9">
    <location>
        <begin position="40"/>
        <end position="329"/>
    </location>
</feature>
<dbReference type="InterPro" id="IPR027417">
    <property type="entry name" value="P-loop_NTPase"/>
</dbReference>
<dbReference type="SUPFAM" id="SSF52540">
    <property type="entry name" value="P-loop containing nucleoside triphosphate hydrolases"/>
    <property type="match status" value="1"/>
</dbReference>
<dbReference type="PROSITE" id="PS00211">
    <property type="entry name" value="ABC_TRANSPORTER_1"/>
    <property type="match status" value="1"/>
</dbReference>
<dbReference type="CDD" id="cd03228">
    <property type="entry name" value="ABCC_MRP_Like"/>
    <property type="match status" value="1"/>
</dbReference>
<dbReference type="InterPro" id="IPR017871">
    <property type="entry name" value="ABC_transporter-like_CS"/>
</dbReference>
<dbReference type="SMART" id="SM00382">
    <property type="entry name" value="AAA"/>
    <property type="match status" value="1"/>
</dbReference>
<dbReference type="Gene3D" id="3.40.50.300">
    <property type="entry name" value="P-loop containing nucleotide triphosphate hydrolases"/>
    <property type="match status" value="1"/>
</dbReference>
<dbReference type="InterPro" id="IPR003439">
    <property type="entry name" value="ABC_transporter-like_ATP-bd"/>
</dbReference>
<dbReference type="PANTHER" id="PTHR24221">
    <property type="entry name" value="ATP-BINDING CASSETTE SUB-FAMILY B"/>
    <property type="match status" value="1"/>
</dbReference>
<protein>
    <submittedName>
        <fullName evidence="10">ABC transporter permease</fullName>
    </submittedName>
</protein>
<evidence type="ECO:0000256" key="1">
    <source>
        <dbReference type="ARBA" id="ARBA00004651"/>
    </source>
</evidence>
<feature type="transmembrane region" description="Helical" evidence="7">
    <location>
        <begin position="79"/>
        <end position="99"/>
    </location>
</feature>
<dbReference type="PROSITE" id="PS50929">
    <property type="entry name" value="ABC_TM1F"/>
    <property type="match status" value="1"/>
</dbReference>
<dbReference type="SUPFAM" id="SSF90123">
    <property type="entry name" value="ABC transporter transmembrane region"/>
    <property type="match status" value="1"/>
</dbReference>
<dbReference type="Pfam" id="PF00664">
    <property type="entry name" value="ABC_membrane"/>
    <property type="match status" value="1"/>
</dbReference>
<feature type="transmembrane region" description="Helical" evidence="7">
    <location>
        <begin position="184"/>
        <end position="202"/>
    </location>
</feature>
<dbReference type="GO" id="GO:0005524">
    <property type="term" value="F:ATP binding"/>
    <property type="evidence" value="ECO:0007669"/>
    <property type="project" value="UniProtKB-KW"/>
</dbReference>